<dbReference type="Proteomes" id="UP000016568">
    <property type="component" value="Unassembled WGS sequence"/>
</dbReference>
<feature type="signal peptide" evidence="2">
    <location>
        <begin position="1"/>
        <end position="19"/>
    </location>
</feature>
<gene>
    <name evidence="3" type="ORF">NT2_04_01730</name>
</gene>
<evidence type="ECO:0000313" key="4">
    <source>
        <dbReference type="Proteomes" id="UP000016568"/>
    </source>
</evidence>
<evidence type="ECO:0000256" key="2">
    <source>
        <dbReference type="SAM" id="SignalP"/>
    </source>
</evidence>
<evidence type="ECO:0000256" key="1">
    <source>
        <dbReference type="SAM" id="MobiDB-lite"/>
    </source>
</evidence>
<sequence>MIMSLLLPLLAHTATPALTPPDVSGLPPTASDSQPAKRRRPAPSASKPTETVAAPAPDATSDRLQTCLHQAQSDPDNAIKTAGDWLSESKGGAKAFAYQCLGAALAQLGSWQEAEYAFQQGREVLPVTETVQRARLAAMAGNAALAEERYDAALASLDLASTGAVNSGDNALIAGIAIDRARALANLGRLAETGEALATARQAGPNNADAWLLSATLARREGKLAEAQGYIEKAAALRPVDLEIGLEAGVIAMLSGREDAARKSWKSVVDADPASPEAQIAQSYIAQLDKP</sequence>
<name>U2Y6G8_9SPHN</name>
<dbReference type="Gene3D" id="1.25.40.10">
    <property type="entry name" value="Tetratricopeptide repeat domain"/>
    <property type="match status" value="1"/>
</dbReference>
<keyword evidence="4" id="KW-1185">Reference proteome</keyword>
<feature type="chain" id="PRO_5004637366" evidence="2">
    <location>
        <begin position="20"/>
        <end position="291"/>
    </location>
</feature>
<dbReference type="AlphaFoldDB" id="U2Y6G8"/>
<accession>U2Y6G8</accession>
<organism evidence="3 4">
    <name type="scientific">Caenibius tardaugens NBRC 16725</name>
    <dbReference type="NCBI Taxonomy" id="1219035"/>
    <lineage>
        <taxon>Bacteria</taxon>
        <taxon>Pseudomonadati</taxon>
        <taxon>Pseudomonadota</taxon>
        <taxon>Alphaproteobacteria</taxon>
        <taxon>Sphingomonadales</taxon>
        <taxon>Erythrobacteraceae</taxon>
        <taxon>Caenibius</taxon>
    </lineage>
</organism>
<dbReference type="SUPFAM" id="SSF48452">
    <property type="entry name" value="TPR-like"/>
    <property type="match status" value="1"/>
</dbReference>
<protein>
    <submittedName>
        <fullName evidence="3">Uncharacterized protein</fullName>
    </submittedName>
</protein>
<dbReference type="EMBL" id="BASZ01000004">
    <property type="protein sequence ID" value="GAD48761.1"/>
    <property type="molecule type" value="Genomic_DNA"/>
</dbReference>
<proteinExistence type="predicted"/>
<dbReference type="SMART" id="SM00028">
    <property type="entry name" value="TPR"/>
    <property type="match status" value="2"/>
</dbReference>
<comment type="caution">
    <text evidence="3">The sequence shown here is derived from an EMBL/GenBank/DDBJ whole genome shotgun (WGS) entry which is preliminary data.</text>
</comment>
<dbReference type="eggNOG" id="COG0457">
    <property type="taxonomic scope" value="Bacteria"/>
</dbReference>
<dbReference type="InterPro" id="IPR019734">
    <property type="entry name" value="TPR_rpt"/>
</dbReference>
<dbReference type="InterPro" id="IPR011990">
    <property type="entry name" value="TPR-like_helical_dom_sf"/>
</dbReference>
<keyword evidence="2" id="KW-0732">Signal</keyword>
<reference evidence="3 4" key="1">
    <citation type="submission" date="2013-09" db="EMBL/GenBank/DDBJ databases">
        <title>Whole genome shotgun sequence of Novosphingobium tardaugens NBRC 16725.</title>
        <authorList>
            <person name="Isaki S."/>
            <person name="Hosoyama A."/>
            <person name="Tsuchikane K."/>
            <person name="Katsumata H."/>
            <person name="Ando Y."/>
            <person name="Yamazaki S."/>
            <person name="Fujita N."/>
        </authorList>
    </citation>
    <scope>NUCLEOTIDE SEQUENCE [LARGE SCALE GENOMIC DNA]</scope>
    <source>
        <strain evidence="3 4">NBRC 16725</strain>
    </source>
</reference>
<feature type="region of interest" description="Disordered" evidence="1">
    <location>
        <begin position="17"/>
        <end position="60"/>
    </location>
</feature>
<dbReference type="OrthoDB" id="7566477at2"/>
<evidence type="ECO:0000313" key="3">
    <source>
        <dbReference type="EMBL" id="GAD48761.1"/>
    </source>
</evidence>